<dbReference type="AlphaFoldDB" id="A0A170Q969"/>
<evidence type="ECO:0000256" key="1">
    <source>
        <dbReference type="SAM" id="MobiDB-lite"/>
    </source>
</evidence>
<sequence length="47" mass="5456">MVIFHLDQGKKVLEIAEIDGKGPRQNRVVRKRRRDLRSAEPAFPTAR</sequence>
<reference evidence="2" key="1">
    <citation type="submission" date="2015-10" db="EMBL/GenBank/DDBJ databases">
        <authorList>
            <person name="Gilbert D.G."/>
        </authorList>
    </citation>
    <scope>NUCLEOTIDE SEQUENCE</scope>
</reference>
<evidence type="ECO:0000313" key="2">
    <source>
        <dbReference type="EMBL" id="CUV01287.1"/>
    </source>
</evidence>
<accession>A0A170Q969</accession>
<feature type="region of interest" description="Disordered" evidence="1">
    <location>
        <begin position="23"/>
        <end position="47"/>
    </location>
</feature>
<name>A0A170Q969_9ZZZZ</name>
<gene>
    <name evidence="2" type="ORF">MGWOODY_Clf1452</name>
</gene>
<proteinExistence type="predicted"/>
<protein>
    <submittedName>
        <fullName evidence="2">Uncharacterized protein</fullName>
    </submittedName>
</protein>
<organism evidence="2">
    <name type="scientific">hydrothermal vent metagenome</name>
    <dbReference type="NCBI Taxonomy" id="652676"/>
    <lineage>
        <taxon>unclassified sequences</taxon>
        <taxon>metagenomes</taxon>
        <taxon>ecological metagenomes</taxon>
    </lineage>
</organism>
<dbReference type="EMBL" id="FAXA01000038">
    <property type="protein sequence ID" value="CUV01287.1"/>
    <property type="molecule type" value="Genomic_DNA"/>
</dbReference>